<sequence length="200" mass="22591">MRLSHRHLRLNTNLIWYCPRTASRLVRVAATVSVAQCLDMNSARRTGMNICGLTAQGRLAVAVRMRRSGHTTLRAVRMARRIRSILRCRNRKRGRSMTTVRGRSARLPAGRGRRGRLAISAGEAWFWAAATALPGALRDFVQRSRILRRCLLQLRDDQPARLNRDLSLSAPNKSSIVDQPHSTDLHVRIKRLISSPPSKC</sequence>
<name>A0A6J5DV51_9BURK</name>
<evidence type="ECO:0000313" key="2">
    <source>
        <dbReference type="Proteomes" id="UP000494135"/>
    </source>
</evidence>
<dbReference type="AlphaFoldDB" id="A0A6J5DV51"/>
<protein>
    <submittedName>
        <fullName evidence="1">Uncharacterized protein</fullName>
    </submittedName>
</protein>
<reference evidence="1 2" key="1">
    <citation type="submission" date="2020-04" db="EMBL/GenBank/DDBJ databases">
        <authorList>
            <person name="De Canck E."/>
        </authorList>
    </citation>
    <scope>NUCLEOTIDE SEQUENCE [LARGE SCALE GENOMIC DNA]</scope>
    <source>
        <strain evidence="1 2">LMG 29660</strain>
    </source>
</reference>
<dbReference type="Proteomes" id="UP000494135">
    <property type="component" value="Unassembled WGS sequence"/>
</dbReference>
<organism evidence="1 2">
    <name type="scientific">Burkholderia puraquae</name>
    <dbReference type="NCBI Taxonomy" id="1904757"/>
    <lineage>
        <taxon>Bacteria</taxon>
        <taxon>Pseudomonadati</taxon>
        <taxon>Pseudomonadota</taxon>
        <taxon>Betaproteobacteria</taxon>
        <taxon>Burkholderiales</taxon>
        <taxon>Burkholderiaceae</taxon>
        <taxon>Burkholderia</taxon>
        <taxon>Burkholderia cepacia complex</taxon>
    </lineage>
</organism>
<gene>
    <name evidence="1" type="ORF">LMG29660_03177</name>
</gene>
<dbReference type="EMBL" id="CADIKG010000006">
    <property type="protein sequence ID" value="CAB3757507.1"/>
    <property type="molecule type" value="Genomic_DNA"/>
</dbReference>
<accession>A0A6J5DV51</accession>
<proteinExistence type="predicted"/>
<evidence type="ECO:0000313" key="1">
    <source>
        <dbReference type="EMBL" id="CAB3757507.1"/>
    </source>
</evidence>